<feature type="transmembrane region" description="Helical" evidence="1">
    <location>
        <begin position="171"/>
        <end position="189"/>
    </location>
</feature>
<name>A0ABT2QIY7_9EURY</name>
<feature type="transmembrane region" description="Helical" evidence="1">
    <location>
        <begin position="423"/>
        <end position="443"/>
    </location>
</feature>
<feature type="transmembrane region" description="Helical" evidence="1">
    <location>
        <begin position="68"/>
        <end position="87"/>
    </location>
</feature>
<accession>A0ABT2QIY7</accession>
<keyword evidence="1" id="KW-1133">Transmembrane helix</keyword>
<evidence type="ECO:0000256" key="1">
    <source>
        <dbReference type="SAM" id="Phobius"/>
    </source>
</evidence>
<comment type="caution">
    <text evidence="2">The sequence shown here is derived from an EMBL/GenBank/DDBJ whole genome shotgun (WGS) entry which is preliminary data.</text>
</comment>
<feature type="transmembrane region" description="Helical" evidence="1">
    <location>
        <begin position="333"/>
        <end position="353"/>
    </location>
</feature>
<evidence type="ECO:0000313" key="2">
    <source>
        <dbReference type="EMBL" id="MCU4974893.1"/>
    </source>
</evidence>
<feature type="transmembrane region" description="Helical" evidence="1">
    <location>
        <begin position="234"/>
        <end position="256"/>
    </location>
</feature>
<feature type="transmembrane region" description="Helical" evidence="1">
    <location>
        <begin position="107"/>
        <end position="132"/>
    </location>
</feature>
<feature type="transmembrane region" description="Helical" evidence="1">
    <location>
        <begin position="41"/>
        <end position="61"/>
    </location>
</feature>
<sequence>MGKLKKILLSVGWFGVFLVYTSANRSPANGYELAVYQATPLLFWVGLGVALLTTLCTVLYYRGKTQKMGIIIGILAIFAFASLPYLRSYFYYGAFDTVNHLGTVVDFLGGYMGIDVVMYPGLHLYASAISLLLGFEPRLSLLLIVGICIGIFVLSVPLVTRFLTQDPEIQATSWVTALLLMPIMGVRIPRFEATPTLIALMFVPICFLSVLLYFNNRRYANRIVVLFTFSALVLFHPQQAVVFISGLFLFTSYIFFRDHIHTSSIRPNQLASITLLSSVILALWLSNQRGFTSAAAGYLESLFTSPSASGATPQSSSVEAVGLTLFQIYTRTLLVETAAAIVVGVVVVAFLVPQIRPTVPVDNRTFTLTVSMFIPAGFFFVIFLAIGSQSQFLRYVSYLLVFGTIVLPIGLHWSIGGVFPSQISVILITIVLVFGLFATIPALHPSPFVFQSNQQLTEGQMSGYEKTFEHQMDGTSITALHTSVFRHRNALYGKAASERGLHGMTPVMEAIKPLNNHRSYWRNSYVHPHFNDQDLPNGVERNTYVVVTDSDYQERVGLYGGLTFTKDDFQYLDRDPRINKPISNGDAEIYYVHSSY</sequence>
<organism evidence="2 3">
    <name type="scientific">Natronoglomus mannanivorans</name>
    <dbReference type="NCBI Taxonomy" id="2979990"/>
    <lineage>
        <taxon>Archaea</taxon>
        <taxon>Methanobacteriati</taxon>
        <taxon>Methanobacteriota</taxon>
        <taxon>Stenosarchaea group</taxon>
        <taxon>Halobacteria</taxon>
        <taxon>Halobacteriales</taxon>
        <taxon>Natrialbaceae</taxon>
        <taxon>Natronoglomus</taxon>
    </lineage>
</organism>
<keyword evidence="3" id="KW-1185">Reference proteome</keyword>
<proteinExistence type="predicted"/>
<keyword evidence="1" id="KW-0472">Membrane</keyword>
<keyword evidence="1" id="KW-0812">Transmembrane</keyword>
<dbReference type="RefSeq" id="WP_338008802.1">
    <property type="nucleotide sequence ID" value="NZ_JAOPKB010000014.1"/>
</dbReference>
<feature type="transmembrane region" description="Helical" evidence="1">
    <location>
        <begin position="139"/>
        <end position="159"/>
    </location>
</feature>
<reference evidence="2 3" key="1">
    <citation type="submission" date="2022-09" db="EMBL/GenBank/DDBJ databases">
        <title>Enrichment on poylsaccharides allowed isolation of novel metabolic and taxonomic groups of Haloarchaea.</title>
        <authorList>
            <person name="Sorokin D.Y."/>
            <person name="Elcheninov A.G."/>
            <person name="Khizhniak T.V."/>
            <person name="Kolganova T.V."/>
            <person name="Kublanov I.V."/>
        </authorList>
    </citation>
    <scope>NUCLEOTIDE SEQUENCE [LARGE SCALE GENOMIC DNA]</scope>
    <source>
        <strain evidence="2 3">AArc-m2/3/4</strain>
    </source>
</reference>
<feature type="transmembrane region" description="Helical" evidence="1">
    <location>
        <begin position="392"/>
        <end position="411"/>
    </location>
</feature>
<feature type="transmembrane region" description="Helical" evidence="1">
    <location>
        <begin position="365"/>
        <end position="386"/>
    </location>
</feature>
<gene>
    <name evidence="2" type="ORF">OB955_19420</name>
</gene>
<dbReference type="EMBL" id="JAOPKB010000014">
    <property type="protein sequence ID" value="MCU4974893.1"/>
    <property type="molecule type" value="Genomic_DNA"/>
</dbReference>
<evidence type="ECO:0000313" key="3">
    <source>
        <dbReference type="Proteomes" id="UP001320972"/>
    </source>
</evidence>
<feature type="transmembrane region" description="Helical" evidence="1">
    <location>
        <begin position="196"/>
        <end position="214"/>
    </location>
</feature>
<protein>
    <submittedName>
        <fullName evidence="2">Uncharacterized protein</fullName>
    </submittedName>
</protein>
<dbReference type="Proteomes" id="UP001320972">
    <property type="component" value="Unassembled WGS sequence"/>
</dbReference>